<reference evidence="1 2" key="1">
    <citation type="journal article" date="2008" name="Environ. Microbiol.">
        <title>The genome of Erwinia tasmaniensis strain Et1/99, a non-pathogenic bacterium in the genus Erwinia.</title>
        <authorList>
            <person name="Kube M."/>
            <person name="Migdoll A.M."/>
            <person name="Mueller I."/>
            <person name="Kuhl H."/>
            <person name="Beck A."/>
            <person name="Reinhardt R."/>
            <person name="Geider K."/>
        </authorList>
    </citation>
    <scope>NUCLEOTIDE SEQUENCE [LARGE SCALE GENOMIC DNA]</scope>
    <source>
        <strain evidence="2">DSM 17950 / CFBP 7177 / CIP 109463 / NCPPB 4357 / Et1/99</strain>
    </source>
</reference>
<proteinExistence type="predicted"/>
<dbReference type="EMBL" id="CU468135">
    <property type="protein sequence ID" value="CAO95546.1"/>
    <property type="molecule type" value="Genomic_DNA"/>
</dbReference>
<evidence type="ECO:0000313" key="1">
    <source>
        <dbReference type="EMBL" id="CAO95546.1"/>
    </source>
</evidence>
<evidence type="ECO:0000313" key="2">
    <source>
        <dbReference type="Proteomes" id="UP000001726"/>
    </source>
</evidence>
<sequence length="149" mass="16498">MMGALFPVSQSAVMKYIIFYKLSERGISLEFFRCCFLNLLGRRLSPEASKTLFCANEFLTSLSSIKHIVLERGAGVEGAFNNTVSKAQALKENVQKGHFHLISYYIDNVAVSSDLFFNSINDDENNPAIIHSQNCSDNLIAAAKSVRPA</sequence>
<keyword evidence="2" id="KW-1185">Reference proteome</keyword>
<accession>B2VGC8</accession>
<name>B2VGC8_ERWT9</name>
<gene>
    <name evidence="1" type="ordered locus">ETA_05000</name>
</gene>
<organism evidence="1 2">
    <name type="scientific">Erwinia tasmaniensis (strain DSM 17950 / CFBP 7177 / CIP 109463 / NCPPB 4357 / Et1/99)</name>
    <dbReference type="NCBI Taxonomy" id="465817"/>
    <lineage>
        <taxon>Bacteria</taxon>
        <taxon>Pseudomonadati</taxon>
        <taxon>Pseudomonadota</taxon>
        <taxon>Gammaproteobacteria</taxon>
        <taxon>Enterobacterales</taxon>
        <taxon>Erwiniaceae</taxon>
        <taxon>Erwinia</taxon>
    </lineage>
</organism>
<protein>
    <submittedName>
        <fullName evidence="1">Uncharacterized protein</fullName>
    </submittedName>
</protein>
<dbReference type="Proteomes" id="UP000001726">
    <property type="component" value="Chromosome"/>
</dbReference>
<dbReference type="STRING" id="465817.ETA_05000"/>
<dbReference type="HOGENOM" id="CLU_1746830_0_0_6"/>
<dbReference type="AlphaFoldDB" id="B2VGC8"/>
<dbReference type="KEGG" id="eta:ETA_05000"/>